<feature type="transmembrane region" description="Helical" evidence="1">
    <location>
        <begin position="743"/>
        <end position="765"/>
    </location>
</feature>
<gene>
    <name evidence="3" type="ORF">FPV09_10705</name>
</gene>
<dbReference type="Proteomes" id="UP000322631">
    <property type="component" value="Chromosome"/>
</dbReference>
<sequence>MPKGDENANVWMTFLRDLEPRVEEIEVDGKKIKRLVFEKHVNAEGITFPQTYENEEVVLEYYDKETGLKWVGKFPFKHALFKKGASFIGATFEGIVSFYGAIFEDDAYFDNTTFEGYVSFDLVVFNGVARFKGAKFNNVNDVFHPDDIDQQLRFWEEVSPEVRVGHEDPSKPKGRTVSANESCLNCFYQFSATFINAKFMNLVSFNNAEFQGAVRFGSSQFGMNIERDSHTASINFENAKFLGSSTKFAGCTFFARTLFINAKFKGYVNFEGSTFEQSSYFDRSEFLVDVESKDVGYFGFSPIDFRRTHFKKDVSFRGVEFYSKPNFSKAHFGGFVAFTRTIGANSRNCIFHRGVEFIECVFEKEADFQWSAFYKSPGNSGEGYSFKEYPLANFARSRFEGSAHFNFATFGNVVFNFVRFLGQVGFQGTRFNGHLHIREAVFENVVAFSAYSFVNVDIEGSRFHGVVVFSGAKLTGDFRIIHSTFEREVLFGKGGYKEENYSPITFSESAKSFVIEGATFEDSVNFRNIEFKISVKIIECSFNSHVHFDKSVFRNNCDLSGNFFKSIISFKDTIFEGDAVFDRCLLSGIWDFAGKQDRPYKFYKSLSFDGVSISGTVSFVSLRGREELEEFDINELESLFKEPLSKIEAARIQRVSFEKEGKRDEADRMFVLEMRVRRRARSERANMKIHNFLEWFIGDLPSEYGTNWRRIIWGSLLVVLYFGIAYWLEILSYSFYAEWDIGWFKWLDLGMFWTLFGVSYLVVLYSRGIFEDITTLEELISGIRHYWKYWVIVLSPAYLAWIVLSNLPLPFSARVLDKATIQLSSNAIVALNPENLGSVLGTLLNALYYSLVTFTTLGYGDMHPTGWLKALSAIEALTGAVFMALIVAVIARKWMR</sequence>
<protein>
    <submittedName>
        <fullName evidence="3">Potassium channel family protein</fullName>
    </submittedName>
</protein>
<dbReference type="GO" id="GO:0034220">
    <property type="term" value="P:monoatomic ion transmembrane transport"/>
    <property type="evidence" value="ECO:0007669"/>
    <property type="project" value="UniProtKB-KW"/>
</dbReference>
<name>A0A5C0SM30_9EURY</name>
<keyword evidence="3" id="KW-0407">Ion channel</keyword>
<dbReference type="AlphaFoldDB" id="A0A5C0SM30"/>
<keyword evidence="1" id="KW-1133">Transmembrane helix</keyword>
<accession>A0A5C0SM30</accession>
<organism evidence="3 4">
    <name type="scientific">Thermococcus aciditolerans</name>
    <dbReference type="NCBI Taxonomy" id="2598455"/>
    <lineage>
        <taxon>Archaea</taxon>
        <taxon>Methanobacteriati</taxon>
        <taxon>Methanobacteriota</taxon>
        <taxon>Thermococci</taxon>
        <taxon>Thermococcales</taxon>
        <taxon>Thermococcaceae</taxon>
        <taxon>Thermococcus</taxon>
    </lineage>
</organism>
<dbReference type="EMBL" id="CP041932">
    <property type="protein sequence ID" value="QEK15475.1"/>
    <property type="molecule type" value="Genomic_DNA"/>
</dbReference>
<feature type="transmembrane region" description="Helical" evidence="1">
    <location>
        <begin position="711"/>
        <end position="728"/>
    </location>
</feature>
<reference evidence="3 4" key="1">
    <citation type="submission" date="2019-07" db="EMBL/GenBank/DDBJ databases">
        <title>Complete genome of Thermococcus acidophilus.</title>
        <authorList>
            <person name="Li X."/>
        </authorList>
    </citation>
    <scope>NUCLEOTIDE SEQUENCE [LARGE SCALE GENOMIC DNA]</scope>
    <source>
        <strain evidence="3 4">SY113</strain>
    </source>
</reference>
<dbReference type="Pfam" id="PF13576">
    <property type="entry name" value="Pentapeptide_3"/>
    <property type="match status" value="2"/>
</dbReference>
<dbReference type="InterPro" id="IPR013099">
    <property type="entry name" value="K_chnl_dom"/>
</dbReference>
<dbReference type="Gene3D" id="2.160.20.80">
    <property type="entry name" value="E3 ubiquitin-protein ligase SopA"/>
    <property type="match status" value="1"/>
</dbReference>
<evidence type="ECO:0000313" key="4">
    <source>
        <dbReference type="Proteomes" id="UP000322631"/>
    </source>
</evidence>
<dbReference type="RefSeq" id="WP_148883394.1">
    <property type="nucleotide sequence ID" value="NZ_CP041932.1"/>
</dbReference>
<dbReference type="Pfam" id="PF07885">
    <property type="entry name" value="Ion_trans_2"/>
    <property type="match status" value="1"/>
</dbReference>
<keyword evidence="4" id="KW-1185">Reference proteome</keyword>
<dbReference type="InterPro" id="IPR001646">
    <property type="entry name" value="5peptide_repeat"/>
</dbReference>
<dbReference type="Gene3D" id="1.10.287.70">
    <property type="match status" value="1"/>
</dbReference>
<keyword evidence="3" id="KW-0813">Transport</keyword>
<keyword evidence="3" id="KW-0406">Ion transport</keyword>
<evidence type="ECO:0000313" key="3">
    <source>
        <dbReference type="EMBL" id="QEK15475.1"/>
    </source>
</evidence>
<feature type="transmembrane region" description="Helical" evidence="1">
    <location>
        <begin position="870"/>
        <end position="891"/>
    </location>
</feature>
<keyword evidence="1" id="KW-0812">Transmembrane</keyword>
<dbReference type="SUPFAM" id="SSF81324">
    <property type="entry name" value="Voltage-gated potassium channels"/>
    <property type="match status" value="1"/>
</dbReference>
<keyword evidence="1" id="KW-0472">Membrane</keyword>
<proteinExistence type="predicted"/>
<evidence type="ECO:0000259" key="2">
    <source>
        <dbReference type="Pfam" id="PF07885"/>
    </source>
</evidence>
<dbReference type="KEGG" id="them:FPV09_10705"/>
<dbReference type="GeneID" id="41610330"/>
<feature type="transmembrane region" description="Helical" evidence="1">
    <location>
        <begin position="786"/>
        <end position="804"/>
    </location>
</feature>
<feature type="domain" description="Potassium channel" evidence="2">
    <location>
        <begin position="841"/>
        <end position="893"/>
    </location>
</feature>
<evidence type="ECO:0000256" key="1">
    <source>
        <dbReference type="SAM" id="Phobius"/>
    </source>
</evidence>